<dbReference type="AlphaFoldDB" id="A0A8J5LED7"/>
<reference evidence="1 2" key="1">
    <citation type="submission" date="2020-08" db="EMBL/GenBank/DDBJ databases">
        <title>Plant Genome Project.</title>
        <authorList>
            <person name="Zhang R.-G."/>
        </authorList>
    </citation>
    <scope>NUCLEOTIDE SEQUENCE [LARGE SCALE GENOMIC DNA]</scope>
    <source>
        <tissue evidence="1">Rhizome</tissue>
    </source>
</reference>
<dbReference type="Proteomes" id="UP000734854">
    <property type="component" value="Unassembled WGS sequence"/>
</dbReference>
<evidence type="ECO:0000313" key="2">
    <source>
        <dbReference type="Proteomes" id="UP000734854"/>
    </source>
</evidence>
<dbReference type="EMBL" id="JACMSC010000008">
    <property type="protein sequence ID" value="KAG6511302.1"/>
    <property type="molecule type" value="Genomic_DNA"/>
</dbReference>
<evidence type="ECO:0000313" key="1">
    <source>
        <dbReference type="EMBL" id="KAG6511302.1"/>
    </source>
</evidence>
<accession>A0A8J5LED7</accession>
<dbReference type="PANTHER" id="PTHR35687">
    <property type="entry name" value="OS07G0516700 PROTEIN"/>
    <property type="match status" value="1"/>
</dbReference>
<dbReference type="PANTHER" id="PTHR35687:SF1">
    <property type="entry name" value="OS07G0516700 PROTEIN"/>
    <property type="match status" value="1"/>
</dbReference>
<sequence>MGNCIVLQEPVTWVDDHEDDWGFTESKLPAKLQEKEEAATRNTKKKVEGSTEIRVTISKKQLEHLLQQVDAQGMPLLQVLSSLVGGPRRLEEEQERHWRPKLRTIPECLSAHIAQLALIHFPYAKLDKEDPEEMQRLKARFLIYKILEEAGTQQRRSYSSRMRVRRMKRKIGVRLRRLRVAIAKTRHFLCYQILKHLKPVLVTN</sequence>
<protein>
    <submittedName>
        <fullName evidence="1">Uncharacterized protein</fullName>
    </submittedName>
</protein>
<name>A0A8J5LED7_ZINOF</name>
<keyword evidence="2" id="KW-1185">Reference proteome</keyword>
<comment type="caution">
    <text evidence="1">The sequence shown here is derived from an EMBL/GenBank/DDBJ whole genome shotgun (WGS) entry which is preliminary data.</text>
</comment>
<gene>
    <name evidence="1" type="ORF">ZIOFF_029361</name>
</gene>
<organism evidence="1 2">
    <name type="scientific">Zingiber officinale</name>
    <name type="common">Ginger</name>
    <name type="synonym">Amomum zingiber</name>
    <dbReference type="NCBI Taxonomy" id="94328"/>
    <lineage>
        <taxon>Eukaryota</taxon>
        <taxon>Viridiplantae</taxon>
        <taxon>Streptophyta</taxon>
        <taxon>Embryophyta</taxon>
        <taxon>Tracheophyta</taxon>
        <taxon>Spermatophyta</taxon>
        <taxon>Magnoliopsida</taxon>
        <taxon>Liliopsida</taxon>
        <taxon>Zingiberales</taxon>
        <taxon>Zingiberaceae</taxon>
        <taxon>Zingiber</taxon>
    </lineage>
</organism>
<proteinExistence type="predicted"/>